<dbReference type="eggNOG" id="COG1011">
    <property type="taxonomic scope" value="Bacteria"/>
</dbReference>
<dbReference type="PANTHER" id="PTHR46470:SF4">
    <property type="entry name" value="5-AMINO-6-(5-PHOSPHO-D-RIBITYLAMINO)URACIL PHOSPHATASE YIGB"/>
    <property type="match status" value="1"/>
</dbReference>
<dbReference type="SFLD" id="SFLDG01129">
    <property type="entry name" value="C1.5:_HAD__Beta-PGM__Phosphata"/>
    <property type="match status" value="1"/>
</dbReference>
<dbReference type="InterPro" id="IPR036412">
    <property type="entry name" value="HAD-like_sf"/>
</dbReference>
<dbReference type="AlphaFoldDB" id="A0A088N0Z7"/>
<comment type="cofactor">
    <cofactor evidence="1">
        <name>Mg(2+)</name>
        <dbReference type="ChEBI" id="CHEBI:18420"/>
    </cofactor>
</comment>
<dbReference type="InterPro" id="IPR006439">
    <property type="entry name" value="HAD-SF_hydro_IA"/>
</dbReference>
<dbReference type="OrthoDB" id="367448at2"/>
<dbReference type="GO" id="GO:0009231">
    <property type="term" value="P:riboflavin biosynthetic process"/>
    <property type="evidence" value="ECO:0007669"/>
    <property type="project" value="TreeGrafter"/>
</dbReference>
<proteinExistence type="predicted"/>
<evidence type="ECO:0000313" key="4">
    <source>
        <dbReference type="EMBL" id="AIN47031.1"/>
    </source>
</evidence>
<evidence type="ECO:0000256" key="2">
    <source>
        <dbReference type="ARBA" id="ARBA00022801"/>
    </source>
</evidence>
<organism evidence="4 5">
    <name type="scientific">Candidatus Palibaumannia cicadellinicola</name>
    <dbReference type="NCBI Taxonomy" id="186490"/>
    <lineage>
        <taxon>Bacteria</taxon>
        <taxon>Pseudomonadati</taxon>
        <taxon>Pseudomonadota</taxon>
        <taxon>Gammaproteobacteria</taxon>
        <taxon>Candidatus Palibaumannia</taxon>
    </lineage>
</organism>
<dbReference type="PANTHER" id="PTHR46470">
    <property type="entry name" value="N-ACYLNEURAMINATE-9-PHOSPHATASE"/>
    <property type="match status" value="1"/>
</dbReference>
<keyword evidence="2 4" id="KW-0378">Hydrolase</keyword>
<dbReference type="Proteomes" id="UP000067325">
    <property type="component" value="Chromosome"/>
</dbReference>
<dbReference type="Pfam" id="PF00702">
    <property type="entry name" value="Hydrolase"/>
    <property type="match status" value="1"/>
</dbReference>
<evidence type="ECO:0000256" key="3">
    <source>
        <dbReference type="ARBA" id="ARBA00022842"/>
    </source>
</evidence>
<dbReference type="SUPFAM" id="SSF56784">
    <property type="entry name" value="HAD-like"/>
    <property type="match status" value="1"/>
</dbReference>
<reference evidence="4 5" key="1">
    <citation type="journal article" date="2014" name="MBio">
        <title>Differential genome evolution between companion symbionts in an insect-bacterial symbiosis.</title>
        <authorList>
            <person name="Bennett G.M."/>
            <person name="McCutcheon J.P."/>
            <person name="MacDonald B.R."/>
            <person name="Romanovicz D."/>
            <person name="Moran N.A."/>
        </authorList>
    </citation>
    <scope>NUCLEOTIDE SEQUENCE [LARGE SCALE GENOMIC DNA]</scope>
    <source>
        <strain evidence="4 5">BGSS</strain>
    </source>
</reference>
<dbReference type="SFLD" id="SFLDS00003">
    <property type="entry name" value="Haloacid_Dehalogenase"/>
    <property type="match status" value="1"/>
</dbReference>
<dbReference type="NCBIfam" id="TIGR01549">
    <property type="entry name" value="HAD-SF-IA-v1"/>
    <property type="match status" value="1"/>
</dbReference>
<protein>
    <submittedName>
        <fullName evidence="4">2-haloalkanoic acid dehalogenase</fullName>
        <ecNumber evidence="4">3.8.1.2</ecNumber>
    </submittedName>
</protein>
<evidence type="ECO:0000313" key="5">
    <source>
        <dbReference type="Proteomes" id="UP000067325"/>
    </source>
</evidence>
<dbReference type="InterPro" id="IPR023214">
    <property type="entry name" value="HAD_sf"/>
</dbReference>
<gene>
    <name evidence="4" type="ORF">IM45_297</name>
</gene>
<dbReference type="InterPro" id="IPR051400">
    <property type="entry name" value="HAD-like_hydrolase"/>
</dbReference>
<dbReference type="Gene3D" id="3.40.50.1000">
    <property type="entry name" value="HAD superfamily/HAD-like"/>
    <property type="match status" value="1"/>
</dbReference>
<accession>A0A088N0Z7</accession>
<sequence length="238" mass="27306">MHFYRSLRPLRALTFDLDDTLYDNSAVINRTEQESIIFLQHYHPALQGLQLEEYQHLRSELREREPEIYHDVTYWRWRSIELVMRNAGLSESEARAGANATMEIVTYWRSKISVPSSTHHMLAALSTRWPLVAITNGNADLTACGLADYFSYILRAGRDGRAKPYQDMYQSAAQLLQLPLINILHVGDDLESDVNGAIRCGMQACWINDRGDHLRHALDARLLPHIEISQLVSLEALF</sequence>
<name>A0A088N0Z7_9GAMM</name>
<evidence type="ECO:0000256" key="1">
    <source>
        <dbReference type="ARBA" id="ARBA00001946"/>
    </source>
</evidence>
<dbReference type="NCBIfam" id="NF008018">
    <property type="entry name" value="PRK10748.1"/>
    <property type="match status" value="1"/>
</dbReference>
<dbReference type="GO" id="GO:0018784">
    <property type="term" value="F:(S)-2-haloacid dehalogenase activity"/>
    <property type="evidence" value="ECO:0007669"/>
    <property type="project" value="UniProtKB-EC"/>
</dbReference>
<dbReference type="KEGG" id="bcib:IM45_297"/>
<dbReference type="EC" id="3.8.1.2" evidence="4"/>
<dbReference type="NCBIfam" id="TIGR01509">
    <property type="entry name" value="HAD-SF-IA-v3"/>
    <property type="match status" value="1"/>
</dbReference>
<dbReference type="RefSeq" id="WP_038497995.1">
    <property type="nucleotide sequence ID" value="NZ_CP008985.1"/>
</dbReference>
<dbReference type="Gene3D" id="1.20.120.1600">
    <property type="match status" value="1"/>
</dbReference>
<keyword evidence="3" id="KW-0460">Magnesium</keyword>
<dbReference type="EMBL" id="CP008985">
    <property type="protein sequence ID" value="AIN47031.1"/>
    <property type="molecule type" value="Genomic_DNA"/>
</dbReference>